<organism evidence="1 2">
    <name type="scientific">Cereibacter azotoformans</name>
    <dbReference type="NCBI Taxonomy" id="43057"/>
    <lineage>
        <taxon>Bacteria</taxon>
        <taxon>Pseudomonadati</taxon>
        <taxon>Pseudomonadota</taxon>
        <taxon>Alphaproteobacteria</taxon>
        <taxon>Rhodobacterales</taxon>
        <taxon>Paracoccaceae</taxon>
        <taxon>Cereibacter</taxon>
    </lineage>
</organism>
<name>A0A2T5K767_9RHOB</name>
<dbReference type="OrthoDB" id="5514485at2"/>
<keyword evidence="2" id="KW-1185">Reference proteome</keyword>
<evidence type="ECO:0000313" key="1">
    <source>
        <dbReference type="EMBL" id="PTR18202.1"/>
    </source>
</evidence>
<gene>
    <name evidence="1" type="ORF">C8J28_109162</name>
</gene>
<accession>A0A2T5K767</accession>
<sequence length="171" mass="19534">MSFFTTHPRAPRIGWVCTAVGDMGRQKKDWVPCDVCGTLLRFPHLMSHPRFPGEVAVGCECAAGMEGIPQYLVDQRDREAKNRFASRRNFCGLKNWTQEGRTMWTLKHLRQEYRVVKGPYGGYAASIRREGEMAWTRLEGWHKKIEDAKLSAFDAINPPHRATVEAIEEVA</sequence>
<dbReference type="EMBL" id="QAOT01000009">
    <property type="protein sequence ID" value="PTR18202.1"/>
    <property type="molecule type" value="Genomic_DNA"/>
</dbReference>
<dbReference type="Proteomes" id="UP000244060">
    <property type="component" value="Unassembled WGS sequence"/>
</dbReference>
<dbReference type="RefSeq" id="WP_108221105.1">
    <property type="nucleotide sequence ID" value="NZ_QAOT01000009.1"/>
</dbReference>
<comment type="caution">
    <text evidence="1">The sequence shown here is derived from an EMBL/GenBank/DDBJ whole genome shotgun (WGS) entry which is preliminary data.</text>
</comment>
<proteinExistence type="predicted"/>
<dbReference type="AlphaFoldDB" id="A0A2T5K767"/>
<protein>
    <submittedName>
        <fullName evidence="1">Uncharacterized protein</fullName>
    </submittedName>
</protein>
<reference evidence="1 2" key="1">
    <citation type="submission" date="2018-04" db="EMBL/GenBank/DDBJ databases">
        <title>Genomic Encyclopedia of Type Strains, Phase III (KMG-III): the genomes of soil and plant-associated and newly described type strains.</title>
        <authorList>
            <person name="Whitman W."/>
        </authorList>
    </citation>
    <scope>NUCLEOTIDE SEQUENCE [LARGE SCALE GENOMIC DNA]</scope>
    <source>
        <strain evidence="1 2">KA25</strain>
    </source>
</reference>
<evidence type="ECO:0000313" key="2">
    <source>
        <dbReference type="Proteomes" id="UP000244060"/>
    </source>
</evidence>